<feature type="compositionally biased region" description="Basic and acidic residues" evidence="4">
    <location>
        <begin position="66"/>
        <end position="89"/>
    </location>
</feature>
<evidence type="ECO:0000256" key="3">
    <source>
        <dbReference type="PROSITE-ProRule" id="PRU10141"/>
    </source>
</evidence>
<sequence>MAPEALNESFAKIRIEPPHLPKRAASTFAALTLHKHGEQPAASSTPNLHTLPSLSTEPLVFAHPPSSEEHLSYKLSRGEDIEDDAKSEVSETAVSSTESDNSREDSSLRVRAPSISFAKQVTLENGDKRPVDEPFGRSDPVEVPISGSYGVPILTPERYRTGFSESAHTYEKPYHGHAILGDSLPLDRRRERARPTLREGGRRHPLLYTPPQTPEIPPEIPQSDEADQVSSQTSEATVASPTSDEVRTSFNSTLLSPINTNTTSPISVSPFFVPRSARSMSNNRSDRSSMASTRRRSSRSASSSMSPASAFLFGMARATASEDIIEPDDEGQEIGDKSGWIIGRKIGYGGFSTVKEVSTIESKTGKRIVRAVKIVRKNPKAARDELENERIQAEIEHEVRIWRFLRNRFIVPLIAVYDTPFATFCITRLNIGGTLHSVIRSRRQQYKEGERGLPAHIAKRYTYQLASAIRYLHEDVHVVHRDVKLENVLLDMSAPDSASQGGNVLLCDFGMADFIHLESRDGPDPDLGSHNRNIGPSDVSSYLHPSASNTTLADTKESTISLMGSLEYAAPELINAPSTLYSPAADIWAFGIVVYALLTGSLPFTHAMPEKLVVMIEKMQWDSAPLYYAPAVRNGGIAGTAAVELVQGCLTFGAEEGERWDIRKVLNARWLVNCEEMYGDGSVKEGEVWE</sequence>
<evidence type="ECO:0000259" key="5">
    <source>
        <dbReference type="PROSITE" id="PS50011"/>
    </source>
</evidence>
<name>A0A4Z1NSP8_9PEZI</name>
<dbReference type="PROSITE" id="PS50011">
    <property type="entry name" value="PROTEIN_KINASE_DOM"/>
    <property type="match status" value="1"/>
</dbReference>
<dbReference type="Gene3D" id="1.10.510.10">
    <property type="entry name" value="Transferase(Phosphotransferase) domain 1"/>
    <property type="match status" value="1"/>
</dbReference>
<protein>
    <submittedName>
        <fullName evidence="6">CAMK protein kinase</fullName>
    </submittedName>
</protein>
<dbReference type="PROSITE" id="PS00108">
    <property type="entry name" value="PROTEIN_KINASE_ST"/>
    <property type="match status" value="1"/>
</dbReference>
<feature type="compositionally biased region" description="Low complexity" evidence="4">
    <location>
        <begin position="90"/>
        <end position="99"/>
    </location>
</feature>
<evidence type="ECO:0000256" key="2">
    <source>
        <dbReference type="ARBA" id="ARBA00022840"/>
    </source>
</evidence>
<feature type="compositionally biased region" description="Pro residues" evidence="4">
    <location>
        <begin position="211"/>
        <end position="220"/>
    </location>
</feature>
<organism evidence="6 7">
    <name type="scientific">Venturia nashicola</name>
    <dbReference type="NCBI Taxonomy" id="86259"/>
    <lineage>
        <taxon>Eukaryota</taxon>
        <taxon>Fungi</taxon>
        <taxon>Dikarya</taxon>
        <taxon>Ascomycota</taxon>
        <taxon>Pezizomycotina</taxon>
        <taxon>Dothideomycetes</taxon>
        <taxon>Pleosporomycetidae</taxon>
        <taxon>Venturiales</taxon>
        <taxon>Venturiaceae</taxon>
        <taxon>Venturia</taxon>
    </lineage>
</organism>
<keyword evidence="6" id="KW-0808">Transferase</keyword>
<feature type="compositionally biased region" description="Polar residues" evidence="4">
    <location>
        <begin position="41"/>
        <end position="56"/>
    </location>
</feature>
<feature type="compositionally biased region" description="Low complexity" evidence="4">
    <location>
        <begin position="276"/>
        <end position="292"/>
    </location>
</feature>
<dbReference type="PANTHER" id="PTHR24361">
    <property type="entry name" value="MITOGEN-ACTIVATED KINASE KINASE KINASE"/>
    <property type="match status" value="1"/>
</dbReference>
<dbReference type="Pfam" id="PF00069">
    <property type="entry name" value="Pkinase"/>
    <property type="match status" value="2"/>
</dbReference>
<keyword evidence="2 3" id="KW-0067">ATP-binding</keyword>
<keyword evidence="1 3" id="KW-0547">Nucleotide-binding</keyword>
<gene>
    <name evidence="6" type="ORF">E6O75_ATG06203</name>
</gene>
<comment type="caution">
    <text evidence="6">The sequence shown here is derived from an EMBL/GenBank/DDBJ whole genome shotgun (WGS) entry which is preliminary data.</text>
</comment>
<dbReference type="STRING" id="86259.A0A4Z1NSP8"/>
<feature type="compositionally biased region" description="Polar residues" evidence="4">
    <location>
        <begin position="228"/>
        <end position="248"/>
    </location>
</feature>
<dbReference type="GO" id="GO:0005524">
    <property type="term" value="F:ATP binding"/>
    <property type="evidence" value="ECO:0007669"/>
    <property type="project" value="UniProtKB-UniRule"/>
</dbReference>
<keyword evidence="6" id="KW-0418">Kinase</keyword>
<feature type="region of interest" description="Disordered" evidence="4">
    <location>
        <begin position="194"/>
        <end position="248"/>
    </location>
</feature>
<dbReference type="InterPro" id="IPR008271">
    <property type="entry name" value="Ser/Thr_kinase_AS"/>
</dbReference>
<dbReference type="EMBL" id="SNSC02000013">
    <property type="protein sequence ID" value="TID19082.1"/>
    <property type="molecule type" value="Genomic_DNA"/>
</dbReference>
<dbReference type="PROSITE" id="PS00107">
    <property type="entry name" value="PROTEIN_KINASE_ATP"/>
    <property type="match status" value="1"/>
</dbReference>
<dbReference type="InterPro" id="IPR017441">
    <property type="entry name" value="Protein_kinase_ATP_BS"/>
</dbReference>
<dbReference type="InterPro" id="IPR011009">
    <property type="entry name" value="Kinase-like_dom_sf"/>
</dbReference>
<evidence type="ECO:0000313" key="7">
    <source>
        <dbReference type="Proteomes" id="UP000298493"/>
    </source>
</evidence>
<accession>A0A4Z1NSP8</accession>
<dbReference type="SUPFAM" id="SSF56112">
    <property type="entry name" value="Protein kinase-like (PK-like)"/>
    <property type="match status" value="1"/>
</dbReference>
<feature type="region of interest" description="Disordered" evidence="4">
    <location>
        <begin position="34"/>
        <end position="110"/>
    </location>
</feature>
<reference evidence="6 7" key="1">
    <citation type="submission" date="2019-04" db="EMBL/GenBank/DDBJ databases">
        <title>High contiguity whole genome sequence and gene annotation resource for two Venturia nashicola isolates.</title>
        <authorList>
            <person name="Prokchorchik M."/>
            <person name="Won K."/>
            <person name="Lee Y."/>
            <person name="Choi E.D."/>
            <person name="Segonzac C."/>
            <person name="Sohn K.H."/>
        </authorList>
    </citation>
    <scope>NUCLEOTIDE SEQUENCE [LARGE SCALE GENOMIC DNA]</scope>
    <source>
        <strain evidence="6 7">PRI2</strain>
    </source>
</reference>
<proteinExistence type="predicted"/>
<evidence type="ECO:0000313" key="6">
    <source>
        <dbReference type="EMBL" id="TID19082.1"/>
    </source>
</evidence>
<dbReference type="InterPro" id="IPR000719">
    <property type="entry name" value="Prot_kinase_dom"/>
</dbReference>
<evidence type="ECO:0000256" key="4">
    <source>
        <dbReference type="SAM" id="MobiDB-lite"/>
    </source>
</evidence>
<dbReference type="GO" id="GO:0005737">
    <property type="term" value="C:cytoplasm"/>
    <property type="evidence" value="ECO:0007669"/>
    <property type="project" value="TreeGrafter"/>
</dbReference>
<feature type="binding site" evidence="3">
    <location>
        <position position="377"/>
    </location>
    <ligand>
        <name>ATP</name>
        <dbReference type="ChEBI" id="CHEBI:30616"/>
    </ligand>
</feature>
<dbReference type="SMART" id="SM00220">
    <property type="entry name" value="S_TKc"/>
    <property type="match status" value="1"/>
</dbReference>
<dbReference type="InterPro" id="IPR053235">
    <property type="entry name" value="Ser_Thr_kinase"/>
</dbReference>
<dbReference type="AlphaFoldDB" id="A0A4Z1NSP8"/>
<dbReference type="Proteomes" id="UP000298493">
    <property type="component" value="Unassembled WGS sequence"/>
</dbReference>
<dbReference type="GO" id="GO:0004674">
    <property type="term" value="F:protein serine/threonine kinase activity"/>
    <property type="evidence" value="ECO:0007669"/>
    <property type="project" value="TreeGrafter"/>
</dbReference>
<evidence type="ECO:0000256" key="1">
    <source>
        <dbReference type="ARBA" id="ARBA00022741"/>
    </source>
</evidence>
<keyword evidence="7" id="KW-1185">Reference proteome</keyword>
<feature type="region of interest" description="Disordered" evidence="4">
    <location>
        <begin position="276"/>
        <end position="305"/>
    </location>
</feature>
<feature type="domain" description="Protein kinase" evidence="5">
    <location>
        <begin position="340"/>
        <end position="671"/>
    </location>
</feature>